<dbReference type="EMBL" id="QXTE01000780">
    <property type="protein sequence ID" value="TFJ96122.1"/>
    <property type="molecule type" value="Genomic_DNA"/>
</dbReference>
<accession>A0A4D9DME9</accession>
<reference evidence="1 2" key="2">
    <citation type="submission" date="2019-04" db="EMBL/GenBank/DDBJ databases">
        <title>The genome sequence of big-headed turtle.</title>
        <authorList>
            <person name="Gong S."/>
        </authorList>
    </citation>
    <scope>NUCLEOTIDE SEQUENCE [LARGE SCALE GENOMIC DNA]</scope>
    <source>
        <strain evidence="1">DO16091913</strain>
        <tissue evidence="1">Muscle</tissue>
    </source>
</reference>
<organism evidence="1 2">
    <name type="scientific">Platysternon megacephalum</name>
    <name type="common">big-headed turtle</name>
    <dbReference type="NCBI Taxonomy" id="55544"/>
    <lineage>
        <taxon>Eukaryota</taxon>
        <taxon>Metazoa</taxon>
        <taxon>Chordata</taxon>
        <taxon>Craniata</taxon>
        <taxon>Vertebrata</taxon>
        <taxon>Euteleostomi</taxon>
        <taxon>Archelosauria</taxon>
        <taxon>Testudinata</taxon>
        <taxon>Testudines</taxon>
        <taxon>Cryptodira</taxon>
        <taxon>Durocryptodira</taxon>
        <taxon>Testudinoidea</taxon>
        <taxon>Platysternidae</taxon>
        <taxon>Platysternon</taxon>
    </lineage>
</organism>
<sequence length="183" mass="19597">MICVRVLKRVTWGEFGQNPPLCDCRGNSLESKAWCPVTQFKASPWCSNFHARFQPRRSAAGKEALRALTPTCVFLSLKTFNKVSWFNPALQAQCVPVGVLRGSSRLAELQGPSSPSWAGRICLAVAASAAGPAVLAVVHRAPTRSEGVCVPLNSAELAARRGFLCRTGAVALQDFAVHGPLIP</sequence>
<comment type="caution">
    <text evidence="1">The sequence shown here is derived from an EMBL/GenBank/DDBJ whole genome shotgun (WGS) entry which is preliminary data.</text>
</comment>
<keyword evidence="2" id="KW-1185">Reference proteome</keyword>
<gene>
    <name evidence="1" type="ORF">DR999_PMT22112</name>
</gene>
<proteinExistence type="predicted"/>
<dbReference type="Proteomes" id="UP000297703">
    <property type="component" value="Unassembled WGS sequence"/>
</dbReference>
<reference evidence="1 2" key="1">
    <citation type="submission" date="2019-04" db="EMBL/GenBank/DDBJ databases">
        <title>Draft genome of the big-headed turtle Platysternon megacephalum.</title>
        <authorList>
            <person name="Gong S."/>
        </authorList>
    </citation>
    <scope>NUCLEOTIDE SEQUENCE [LARGE SCALE GENOMIC DNA]</scope>
    <source>
        <strain evidence="1">DO16091913</strain>
        <tissue evidence="1">Muscle</tissue>
    </source>
</reference>
<protein>
    <submittedName>
        <fullName evidence="1">Methylmalonyl-CoA epimerase</fullName>
    </submittedName>
</protein>
<evidence type="ECO:0000313" key="2">
    <source>
        <dbReference type="Proteomes" id="UP000297703"/>
    </source>
</evidence>
<dbReference type="AlphaFoldDB" id="A0A4D9DME9"/>
<name>A0A4D9DME9_9SAUR</name>
<evidence type="ECO:0000313" key="1">
    <source>
        <dbReference type="EMBL" id="TFJ96122.1"/>
    </source>
</evidence>